<name>A0A381Z176_9ZZZZ</name>
<dbReference type="PANTHER" id="PTHR33619">
    <property type="entry name" value="POLYSACCHARIDE EXPORT PROTEIN GFCE-RELATED"/>
    <property type="match status" value="1"/>
</dbReference>
<evidence type="ECO:0000313" key="4">
    <source>
        <dbReference type="EMBL" id="SVA82959.1"/>
    </source>
</evidence>
<dbReference type="PANTHER" id="PTHR33619:SF3">
    <property type="entry name" value="POLYSACCHARIDE EXPORT PROTEIN GFCE-RELATED"/>
    <property type="match status" value="1"/>
</dbReference>
<dbReference type="Pfam" id="PF10531">
    <property type="entry name" value="SLBB"/>
    <property type="match status" value="3"/>
</dbReference>
<feature type="domain" description="Soluble ligand binding" evidence="3">
    <location>
        <begin position="351"/>
        <end position="394"/>
    </location>
</feature>
<proteinExistence type="predicted"/>
<dbReference type="GO" id="GO:0015159">
    <property type="term" value="F:polysaccharide transmembrane transporter activity"/>
    <property type="evidence" value="ECO:0007669"/>
    <property type="project" value="InterPro"/>
</dbReference>
<dbReference type="AlphaFoldDB" id="A0A381Z176"/>
<protein>
    <recommendedName>
        <fullName evidence="5">Soluble ligand binding domain-containing protein</fullName>
    </recommendedName>
</protein>
<gene>
    <name evidence="4" type="ORF">METZ01_LOCUS135813</name>
</gene>
<sequence length="570" mass="63974">MKKILLMGLVCSVGYAQTLDINALRTAQARYKAGSVTSTGATQVSQAESKVLIDQPINPEKYLVGPGDQFRVNIISSNETFDYSLIVSPAGEILIPAVGILPVYGMTLAEAIGSMEKMVKARNQSVKIYVTLEEIRQFRVKVIGHFNQTGFYEVTAMTHVSDLYNQIKDKIVYKENKDKSFSPKSDIMDPIPNESKSQIDDLYERKIRHPEKENELNKISSRNIVIFRGQDSLNIDLARFGITGDNQFNPYLNQGDILLVPYQTHSINIYGGVKKPGEYEYVAGESLHDLVQIAGGLRHGAESVQVEITRYDSLTKKQSFNVNIRDEKTIQLKPEDHVMVKYDEQYKHHDIVHINGAITYPGVYSIERGKSTVGEIIQRAGSYTSRADSTKISINNRSIHEIPDRELERILLIPDNDINRSDEEKAYVKARIRTQKGALETNSQSQTHTVKEFPVVDGDVIHILENFEYVELVGAVKNPGRYPYVKSLSLNDYLKITGGLTSNASRKIFIIKAGTGQRIPANDQTRIDTGDTIFIAEKKEYNNWTVTKDILTATGQLATLIIVLQRILGN</sequence>
<feature type="domain" description="Soluble ligand binding" evidence="3">
    <location>
        <begin position="470"/>
        <end position="513"/>
    </location>
</feature>
<dbReference type="InterPro" id="IPR049712">
    <property type="entry name" value="Poly_export"/>
</dbReference>
<evidence type="ECO:0000259" key="2">
    <source>
        <dbReference type="Pfam" id="PF02563"/>
    </source>
</evidence>
<feature type="domain" description="Polysaccharide export protein N-terminal" evidence="2">
    <location>
        <begin position="59"/>
        <end position="131"/>
    </location>
</feature>
<feature type="domain" description="Soluble ligand binding" evidence="3">
    <location>
        <begin position="269"/>
        <end position="303"/>
    </location>
</feature>
<dbReference type="InterPro" id="IPR003715">
    <property type="entry name" value="Poly_export_N"/>
</dbReference>
<dbReference type="InterPro" id="IPR019554">
    <property type="entry name" value="Soluble_ligand-bd"/>
</dbReference>
<dbReference type="Gene3D" id="3.10.560.10">
    <property type="entry name" value="Outer membrane lipoprotein wza domain like"/>
    <property type="match status" value="4"/>
</dbReference>
<evidence type="ECO:0008006" key="5">
    <source>
        <dbReference type="Google" id="ProtNLM"/>
    </source>
</evidence>
<evidence type="ECO:0000256" key="1">
    <source>
        <dbReference type="ARBA" id="ARBA00022729"/>
    </source>
</evidence>
<keyword evidence="1" id="KW-0732">Signal</keyword>
<accession>A0A381Z176</accession>
<dbReference type="EMBL" id="UINC01019574">
    <property type="protein sequence ID" value="SVA82959.1"/>
    <property type="molecule type" value="Genomic_DNA"/>
</dbReference>
<evidence type="ECO:0000259" key="3">
    <source>
        <dbReference type="Pfam" id="PF10531"/>
    </source>
</evidence>
<dbReference type="Pfam" id="PF02563">
    <property type="entry name" value="Poly_export"/>
    <property type="match status" value="1"/>
</dbReference>
<reference evidence="4" key="1">
    <citation type="submission" date="2018-05" db="EMBL/GenBank/DDBJ databases">
        <authorList>
            <person name="Lanie J.A."/>
            <person name="Ng W.-L."/>
            <person name="Kazmierczak K.M."/>
            <person name="Andrzejewski T.M."/>
            <person name="Davidsen T.M."/>
            <person name="Wayne K.J."/>
            <person name="Tettelin H."/>
            <person name="Glass J.I."/>
            <person name="Rusch D."/>
            <person name="Podicherti R."/>
            <person name="Tsui H.-C.T."/>
            <person name="Winkler M.E."/>
        </authorList>
    </citation>
    <scope>NUCLEOTIDE SEQUENCE</scope>
</reference>
<organism evidence="4">
    <name type="scientific">marine metagenome</name>
    <dbReference type="NCBI Taxonomy" id="408172"/>
    <lineage>
        <taxon>unclassified sequences</taxon>
        <taxon>metagenomes</taxon>
        <taxon>ecological metagenomes</taxon>
    </lineage>
</organism>